<feature type="domain" description="Thioredoxin" evidence="1">
    <location>
        <begin position="4"/>
        <end position="102"/>
    </location>
</feature>
<protein>
    <submittedName>
        <fullName evidence="2">Thioredoxin domain-containing protein</fullName>
    </submittedName>
</protein>
<dbReference type="RefSeq" id="WP_308704475.1">
    <property type="nucleotide sequence ID" value="NZ_AP027463.1"/>
</dbReference>
<evidence type="ECO:0000313" key="3">
    <source>
        <dbReference type="Proteomes" id="UP001227831"/>
    </source>
</evidence>
<dbReference type="EMBL" id="JAVCWF010000001">
    <property type="protein sequence ID" value="MDQ7938376.1"/>
    <property type="molecule type" value="Genomic_DNA"/>
</dbReference>
<keyword evidence="3" id="KW-1185">Reference proteome</keyword>
<reference evidence="2 3" key="1">
    <citation type="journal article" date="2023" name="Int. J. Syst. Evol. Microbiol.">
        <title>Lactiplantibacillus brownii sp. nov., a novel psychrotolerant species isolated from sauerkraut.</title>
        <authorList>
            <person name="Heng Y.C."/>
            <person name="Silvaraju S."/>
            <person name="Lee J.K.Y."/>
            <person name="Kittelmann S."/>
        </authorList>
    </citation>
    <scope>NUCLEOTIDE SEQUENCE [LARGE SCALE GENOMIC DNA]</scope>
    <source>
        <strain evidence="2 3">WILCCON 0030</strain>
    </source>
</reference>
<name>A0ABU1ABN4_9LACO</name>
<dbReference type="InterPro" id="IPR036249">
    <property type="entry name" value="Thioredoxin-like_sf"/>
</dbReference>
<dbReference type="Pfam" id="PF00085">
    <property type="entry name" value="Thioredoxin"/>
    <property type="match status" value="1"/>
</dbReference>
<gene>
    <name evidence="2" type="ORF">RA086_12225</name>
</gene>
<evidence type="ECO:0000259" key="1">
    <source>
        <dbReference type="Pfam" id="PF00085"/>
    </source>
</evidence>
<proteinExistence type="predicted"/>
<evidence type="ECO:0000313" key="2">
    <source>
        <dbReference type="EMBL" id="MDQ7938376.1"/>
    </source>
</evidence>
<dbReference type="Gene3D" id="3.40.30.10">
    <property type="entry name" value="Glutaredoxin"/>
    <property type="match status" value="1"/>
</dbReference>
<comment type="caution">
    <text evidence="2">The sequence shown here is derived from an EMBL/GenBank/DDBJ whole genome shotgun (WGS) entry which is preliminary data.</text>
</comment>
<dbReference type="Proteomes" id="UP001227831">
    <property type="component" value="Unassembled WGS sequence"/>
</dbReference>
<dbReference type="SUPFAM" id="SSF52833">
    <property type="entry name" value="Thioredoxin-like"/>
    <property type="match status" value="1"/>
</dbReference>
<dbReference type="InterPro" id="IPR013766">
    <property type="entry name" value="Thioredoxin_domain"/>
</dbReference>
<accession>A0ABU1ABN4</accession>
<organism evidence="2 3">
    <name type="scientific">Lactiplantibacillus brownii</name>
    <dbReference type="NCBI Taxonomy" id="3069269"/>
    <lineage>
        <taxon>Bacteria</taxon>
        <taxon>Bacillati</taxon>
        <taxon>Bacillota</taxon>
        <taxon>Bacilli</taxon>
        <taxon>Lactobacillales</taxon>
        <taxon>Lactobacillaceae</taxon>
        <taxon>Lactiplantibacillus</taxon>
    </lineage>
</organism>
<sequence>MMSLDETNFEDFGRAKPMLTILTTRFCTAGERCDWQFEHFLTLATKWQGYFDFSQIDVDNAPFVAVTWAITKMPTVVLVVEGQVVARYATVPSDDVIKKWLKNKHF</sequence>